<reference evidence="2 3" key="1">
    <citation type="submission" date="2017-05" db="EMBL/GenBank/DDBJ databases">
        <authorList>
            <person name="Varghese N."/>
            <person name="Submissions S."/>
        </authorList>
    </citation>
    <scope>NUCLEOTIDE SEQUENCE [LARGE SCALE GENOMIC DNA]</scope>
    <source>
        <strain evidence="2 3">DSM 25457</strain>
    </source>
</reference>
<name>A0ABY1Q4P8_9BACT</name>
<comment type="caution">
    <text evidence="2">The sequence shown here is derived from an EMBL/GenBank/DDBJ whole genome shotgun (WGS) entry which is preliminary data.</text>
</comment>
<dbReference type="Proteomes" id="UP001158067">
    <property type="component" value="Unassembled WGS sequence"/>
</dbReference>
<keyword evidence="3" id="KW-1185">Reference proteome</keyword>
<protein>
    <submittedName>
        <fullName evidence="2">Uncharacterized protein</fullName>
    </submittedName>
</protein>
<sequence>MTLFAVGDFINLRRRSNILTRQAGWIDAEKWGQSYRFDNTDLLGKHGSTSRPRHATLDLPEGRGVKNAPLMRNRD</sequence>
<dbReference type="EMBL" id="FXUG01000005">
    <property type="protein sequence ID" value="SMP56366.1"/>
    <property type="molecule type" value="Genomic_DNA"/>
</dbReference>
<evidence type="ECO:0000313" key="2">
    <source>
        <dbReference type="EMBL" id="SMP56366.1"/>
    </source>
</evidence>
<proteinExistence type="predicted"/>
<evidence type="ECO:0000313" key="3">
    <source>
        <dbReference type="Proteomes" id="UP001158067"/>
    </source>
</evidence>
<feature type="region of interest" description="Disordered" evidence="1">
    <location>
        <begin position="42"/>
        <end position="75"/>
    </location>
</feature>
<gene>
    <name evidence="2" type="ORF">SAMN06265222_105142</name>
</gene>
<evidence type="ECO:0000256" key="1">
    <source>
        <dbReference type="SAM" id="MobiDB-lite"/>
    </source>
</evidence>
<organism evidence="2 3">
    <name type="scientific">Neorhodopirellula lusitana</name>
    <dbReference type="NCBI Taxonomy" id="445327"/>
    <lineage>
        <taxon>Bacteria</taxon>
        <taxon>Pseudomonadati</taxon>
        <taxon>Planctomycetota</taxon>
        <taxon>Planctomycetia</taxon>
        <taxon>Pirellulales</taxon>
        <taxon>Pirellulaceae</taxon>
        <taxon>Neorhodopirellula</taxon>
    </lineage>
</organism>
<accession>A0ABY1Q4P8</accession>